<sequence>MYTLVLVIGLSFGVNGVTSQKIPDYKSYDECQSAVPKAKRGESVTIIGYCIPQPADKTKT</sequence>
<dbReference type="EMBL" id="JACLAG010000006">
    <property type="protein sequence ID" value="MBC2622133.1"/>
    <property type="molecule type" value="Genomic_DNA"/>
</dbReference>
<protein>
    <recommendedName>
        <fullName evidence="3">DUF1482 family protein</fullName>
    </recommendedName>
</protein>
<proteinExistence type="predicted"/>
<comment type="caution">
    <text evidence="1">The sequence shown here is derived from an EMBL/GenBank/DDBJ whole genome shotgun (WGS) entry which is preliminary data.</text>
</comment>
<accession>A0A7X1BS76</accession>
<evidence type="ECO:0000313" key="1">
    <source>
        <dbReference type="EMBL" id="MBC2622133.1"/>
    </source>
</evidence>
<dbReference type="Proteomes" id="UP000548504">
    <property type="component" value="Unassembled WGS sequence"/>
</dbReference>
<dbReference type="AlphaFoldDB" id="A0A7X1BS76"/>
<evidence type="ECO:0008006" key="3">
    <source>
        <dbReference type="Google" id="ProtNLM"/>
    </source>
</evidence>
<reference evidence="1 2" key="1">
    <citation type="submission" date="2020-08" db="EMBL/GenBank/DDBJ databases">
        <title>Emergence and comparative genomics analysis of Citrobacter in Fennec fox imported from North Africa to China.</title>
        <authorList>
            <person name="Zheng B."/>
        </authorList>
    </citation>
    <scope>NUCLEOTIDE SEQUENCE [LARGE SCALE GENOMIC DNA]</scope>
    <source>
        <strain evidence="1 2">FF141</strain>
    </source>
</reference>
<name>A0A7X1BS76_9ENTR</name>
<gene>
    <name evidence="1" type="ORF">H7I73_21090</name>
</gene>
<organism evidence="1 2">
    <name type="scientific">Citrobacter cronae</name>
    <dbReference type="NCBI Taxonomy" id="1748967"/>
    <lineage>
        <taxon>Bacteria</taxon>
        <taxon>Pseudomonadati</taxon>
        <taxon>Pseudomonadota</taxon>
        <taxon>Gammaproteobacteria</taxon>
        <taxon>Enterobacterales</taxon>
        <taxon>Enterobacteriaceae</taxon>
        <taxon>Citrobacter</taxon>
        <taxon>Citrobacter freundii complex</taxon>
    </lineage>
</organism>
<dbReference type="RefSeq" id="WP_185656366.1">
    <property type="nucleotide sequence ID" value="NZ_JACLAG010000006.1"/>
</dbReference>
<evidence type="ECO:0000313" key="2">
    <source>
        <dbReference type="Proteomes" id="UP000548504"/>
    </source>
</evidence>